<dbReference type="Proteomes" id="UP001140091">
    <property type="component" value="Unassembled WGS sequence"/>
</dbReference>
<protein>
    <recommendedName>
        <fullName evidence="6">CWH43-like N-terminal domain-containing protein</fullName>
    </recommendedName>
</protein>
<evidence type="ECO:0000256" key="4">
    <source>
        <dbReference type="ARBA" id="ARBA00023136"/>
    </source>
</evidence>
<accession>A0A9W8IZH0</accession>
<evidence type="ECO:0000313" key="7">
    <source>
        <dbReference type="EMBL" id="KAJ2924649.1"/>
    </source>
</evidence>
<evidence type="ECO:0000256" key="1">
    <source>
        <dbReference type="ARBA" id="ARBA00004127"/>
    </source>
</evidence>
<reference evidence="7" key="1">
    <citation type="submission" date="2022-06" db="EMBL/GenBank/DDBJ databases">
        <title>Genome Sequence of Candolleomyces eurysporus.</title>
        <authorList>
            <person name="Buettner E."/>
        </authorList>
    </citation>
    <scope>NUCLEOTIDE SEQUENCE</scope>
    <source>
        <strain evidence="7">VTCC 930004</strain>
    </source>
</reference>
<evidence type="ECO:0000313" key="8">
    <source>
        <dbReference type="Proteomes" id="UP001140091"/>
    </source>
</evidence>
<feature type="transmembrane region" description="Helical" evidence="5">
    <location>
        <begin position="105"/>
        <end position="127"/>
    </location>
</feature>
<feature type="transmembrane region" description="Helical" evidence="5">
    <location>
        <begin position="171"/>
        <end position="189"/>
    </location>
</feature>
<evidence type="ECO:0000256" key="5">
    <source>
        <dbReference type="SAM" id="Phobius"/>
    </source>
</evidence>
<dbReference type="OrthoDB" id="10032492at2759"/>
<dbReference type="GO" id="GO:0005886">
    <property type="term" value="C:plasma membrane"/>
    <property type="evidence" value="ECO:0007669"/>
    <property type="project" value="TreeGrafter"/>
</dbReference>
<gene>
    <name evidence="7" type="ORF">H1R20_g12452</name>
</gene>
<feature type="transmembrane region" description="Helical" evidence="5">
    <location>
        <begin position="33"/>
        <end position="51"/>
    </location>
</feature>
<feature type="domain" description="CWH43-like N-terminal" evidence="6">
    <location>
        <begin position="2"/>
        <end position="193"/>
    </location>
</feature>
<feature type="transmembrane region" description="Helical" evidence="5">
    <location>
        <begin position="71"/>
        <end position="93"/>
    </location>
</feature>
<dbReference type="GO" id="GO:0012505">
    <property type="term" value="C:endomembrane system"/>
    <property type="evidence" value="ECO:0007669"/>
    <property type="project" value="UniProtKB-SubCell"/>
</dbReference>
<keyword evidence="2 5" id="KW-0812">Transmembrane</keyword>
<dbReference type="InterPro" id="IPR019402">
    <property type="entry name" value="CWH43_N"/>
</dbReference>
<keyword evidence="3 5" id="KW-1133">Transmembrane helix</keyword>
<keyword evidence="8" id="KW-1185">Reference proteome</keyword>
<dbReference type="AlphaFoldDB" id="A0A9W8IZH0"/>
<comment type="subcellular location">
    <subcellularLocation>
        <location evidence="1">Endomembrane system</location>
        <topology evidence="1">Multi-pass membrane protein</topology>
    </subcellularLocation>
</comment>
<dbReference type="EMBL" id="JANBPK010001211">
    <property type="protein sequence ID" value="KAJ2924649.1"/>
    <property type="molecule type" value="Genomic_DNA"/>
</dbReference>
<dbReference type="PANTHER" id="PTHR21324:SF2">
    <property type="entry name" value="EG:22E5.9 PROTEIN"/>
    <property type="match status" value="1"/>
</dbReference>
<name>A0A9W8IZH0_9AGAR</name>
<dbReference type="InterPro" id="IPR050911">
    <property type="entry name" value="DRAM/TMEM150_Autophagy_Mod"/>
</dbReference>
<evidence type="ECO:0000256" key="3">
    <source>
        <dbReference type="ARBA" id="ARBA00022989"/>
    </source>
</evidence>
<proteinExistence type="predicted"/>
<organism evidence="7 8">
    <name type="scientific">Candolleomyces eurysporus</name>
    <dbReference type="NCBI Taxonomy" id="2828524"/>
    <lineage>
        <taxon>Eukaryota</taxon>
        <taxon>Fungi</taxon>
        <taxon>Dikarya</taxon>
        <taxon>Basidiomycota</taxon>
        <taxon>Agaricomycotina</taxon>
        <taxon>Agaricomycetes</taxon>
        <taxon>Agaricomycetidae</taxon>
        <taxon>Agaricales</taxon>
        <taxon>Agaricineae</taxon>
        <taxon>Psathyrellaceae</taxon>
        <taxon>Candolleomyces</taxon>
    </lineage>
</organism>
<dbReference type="Pfam" id="PF10277">
    <property type="entry name" value="Frag1"/>
    <property type="match status" value="1"/>
</dbReference>
<sequence>MIVWLVQGQPRYISQEGRIAFISDIGADMLKPLFVAGSSVTGVGFFLCLVIERYLRHSGRLMPHMRTRERVLSTLAVIGAAIGGAGLILLAVFDTARYTTPHRLFLLIFIVGVTFSAIFTIIEYRWISKDFVFARELRVAYLVKAVIASVLIVLAIAFAVALYYATNVGAVLEWTIAFLFTFYVLTYFFDLRQSKGIDRGELHQHRASNVNVSMSQVS</sequence>
<dbReference type="PANTHER" id="PTHR21324">
    <property type="entry name" value="FASTING-INDUCIBLE INTEGRAL MEMBRANE PROTEIN TM6P1-RELATED"/>
    <property type="match status" value="1"/>
</dbReference>
<feature type="transmembrane region" description="Helical" evidence="5">
    <location>
        <begin position="139"/>
        <end position="165"/>
    </location>
</feature>
<evidence type="ECO:0000259" key="6">
    <source>
        <dbReference type="Pfam" id="PF10277"/>
    </source>
</evidence>
<evidence type="ECO:0000256" key="2">
    <source>
        <dbReference type="ARBA" id="ARBA00022692"/>
    </source>
</evidence>
<keyword evidence="4 5" id="KW-0472">Membrane</keyword>
<feature type="non-terminal residue" evidence="7">
    <location>
        <position position="1"/>
    </location>
</feature>
<comment type="caution">
    <text evidence="7">The sequence shown here is derived from an EMBL/GenBank/DDBJ whole genome shotgun (WGS) entry which is preliminary data.</text>
</comment>